<feature type="transmembrane region" description="Helical" evidence="6">
    <location>
        <begin position="70"/>
        <end position="92"/>
    </location>
</feature>
<evidence type="ECO:0000313" key="7">
    <source>
        <dbReference type="EMBL" id="MDQ0287903.1"/>
    </source>
</evidence>
<comment type="caution">
    <text evidence="7">The sequence shown here is derived from an EMBL/GenBank/DDBJ whole genome shotgun (WGS) entry which is preliminary data.</text>
</comment>
<dbReference type="GO" id="GO:0046873">
    <property type="term" value="F:metal ion transmembrane transporter activity"/>
    <property type="evidence" value="ECO:0007669"/>
    <property type="project" value="InterPro"/>
</dbReference>
<reference evidence="7" key="1">
    <citation type="submission" date="2023-07" db="EMBL/GenBank/DDBJ databases">
        <title>Genomic Encyclopedia of Type Strains, Phase IV (KMG-IV): sequencing the most valuable type-strain genomes for metagenomic binning, comparative biology and taxonomic classification.</title>
        <authorList>
            <person name="Goeker M."/>
        </authorList>
    </citation>
    <scope>NUCLEOTIDE SEQUENCE</scope>
    <source>
        <strain evidence="7">DSM 24202</strain>
    </source>
</reference>
<evidence type="ECO:0000313" key="8">
    <source>
        <dbReference type="Proteomes" id="UP001238163"/>
    </source>
</evidence>
<evidence type="ECO:0000256" key="6">
    <source>
        <dbReference type="RuleBase" id="RU365102"/>
    </source>
</evidence>
<dbReference type="InterPro" id="IPR001727">
    <property type="entry name" value="GDT1-like"/>
</dbReference>
<keyword evidence="5 6" id="KW-0472">Membrane</keyword>
<dbReference type="PANTHER" id="PTHR12608">
    <property type="entry name" value="TRANSMEMBRANE PROTEIN HTP-1 RELATED"/>
    <property type="match status" value="1"/>
</dbReference>
<protein>
    <recommendedName>
        <fullName evidence="6">GDT1 family protein</fullName>
    </recommendedName>
</protein>
<evidence type="ECO:0000256" key="4">
    <source>
        <dbReference type="ARBA" id="ARBA00022989"/>
    </source>
</evidence>
<comment type="similarity">
    <text evidence="2 6">Belongs to the GDT1 family.</text>
</comment>
<dbReference type="RefSeq" id="WP_307259062.1">
    <property type="nucleotide sequence ID" value="NZ_JAUSVL010000001.1"/>
</dbReference>
<proteinExistence type="inferred from homology"/>
<sequence length="266" mass="28910">MDWKTLLLSFSIVFLAELGDKTQLTALTLTTSRGGGTWAVFIGASMALVTTTALAVLCGNFLSRYLPEKYLHLGSALLFILMGVALLVGMVWKSSAKPAATAEPTPASAAAAVSQTSGAARRPSFREGLLIRQLAAFERRLVADIDKQIARMPDCDCRQALVTMAAAHRGHGQSIVAMRDQARQEEPSSQRAGTISGMVDKLCQCTEEIHEPIEAIIRKQEAAAEFYVAMAQLVSQHQLRDELRRLAGEELRMAEQLCTLVNHQVA</sequence>
<gene>
    <name evidence="7" type="ORF">J3R75_000010</name>
</gene>
<dbReference type="InterPro" id="IPR009078">
    <property type="entry name" value="Ferritin-like_SF"/>
</dbReference>
<dbReference type="GO" id="GO:0016020">
    <property type="term" value="C:membrane"/>
    <property type="evidence" value="ECO:0007669"/>
    <property type="project" value="UniProtKB-SubCell"/>
</dbReference>
<accession>A0AAE3VCR2</accession>
<keyword evidence="8" id="KW-1185">Reference proteome</keyword>
<dbReference type="Pfam" id="PF01169">
    <property type="entry name" value="GDT1"/>
    <property type="match status" value="1"/>
</dbReference>
<dbReference type="EMBL" id="JAUSVL010000001">
    <property type="protein sequence ID" value="MDQ0287903.1"/>
    <property type="molecule type" value="Genomic_DNA"/>
</dbReference>
<dbReference type="PANTHER" id="PTHR12608:SF1">
    <property type="entry name" value="TRANSMEMBRANE PROTEIN 165"/>
    <property type="match status" value="1"/>
</dbReference>
<dbReference type="AlphaFoldDB" id="A0AAE3VCR2"/>
<keyword evidence="3 6" id="KW-0812">Transmembrane</keyword>
<evidence type="ECO:0000256" key="3">
    <source>
        <dbReference type="ARBA" id="ARBA00022692"/>
    </source>
</evidence>
<evidence type="ECO:0000256" key="2">
    <source>
        <dbReference type="ARBA" id="ARBA00009190"/>
    </source>
</evidence>
<evidence type="ECO:0000256" key="1">
    <source>
        <dbReference type="ARBA" id="ARBA00004141"/>
    </source>
</evidence>
<feature type="transmembrane region" description="Helical" evidence="6">
    <location>
        <begin position="35"/>
        <end position="58"/>
    </location>
</feature>
<name>A0AAE3VCR2_9BACT</name>
<dbReference type="Proteomes" id="UP001238163">
    <property type="component" value="Unassembled WGS sequence"/>
</dbReference>
<comment type="subcellular location">
    <subcellularLocation>
        <location evidence="1 6">Membrane</location>
        <topology evidence="1 6">Multi-pass membrane protein</topology>
    </subcellularLocation>
</comment>
<evidence type="ECO:0000256" key="5">
    <source>
        <dbReference type="ARBA" id="ARBA00023136"/>
    </source>
</evidence>
<comment type="caution">
    <text evidence="6">Lacks conserved residue(s) required for the propagation of feature annotation.</text>
</comment>
<keyword evidence="4 6" id="KW-1133">Transmembrane helix</keyword>
<organism evidence="7 8">
    <name type="scientific">Oligosphaera ethanolica</name>
    <dbReference type="NCBI Taxonomy" id="760260"/>
    <lineage>
        <taxon>Bacteria</taxon>
        <taxon>Pseudomonadati</taxon>
        <taxon>Lentisphaerota</taxon>
        <taxon>Oligosphaeria</taxon>
        <taxon>Oligosphaerales</taxon>
        <taxon>Oligosphaeraceae</taxon>
        <taxon>Oligosphaera</taxon>
    </lineage>
</organism>
<dbReference type="SUPFAM" id="SSF47240">
    <property type="entry name" value="Ferritin-like"/>
    <property type="match status" value="1"/>
</dbReference>